<organism evidence="16 17">
    <name type="scientific">Croceicoccus naphthovorans</name>
    <dbReference type="NCBI Taxonomy" id="1348774"/>
    <lineage>
        <taxon>Bacteria</taxon>
        <taxon>Pseudomonadati</taxon>
        <taxon>Pseudomonadota</taxon>
        <taxon>Alphaproteobacteria</taxon>
        <taxon>Sphingomonadales</taxon>
        <taxon>Erythrobacteraceae</taxon>
        <taxon>Croceicoccus</taxon>
    </lineage>
</organism>
<dbReference type="KEGG" id="cna:AB433_14090"/>
<dbReference type="AlphaFoldDB" id="A0A0G3XI16"/>
<feature type="region of interest" description="Disordered" evidence="15">
    <location>
        <begin position="436"/>
        <end position="541"/>
    </location>
</feature>
<dbReference type="InterPro" id="IPR046357">
    <property type="entry name" value="PPIase_dom_sf"/>
</dbReference>
<protein>
    <recommendedName>
        <fullName evidence="4 12">Trigger factor</fullName>
        <shortName evidence="12">TF</shortName>
        <ecNumber evidence="3 12">5.2.1.8</ecNumber>
    </recommendedName>
    <alternativeName>
        <fullName evidence="11 12">PPIase</fullName>
    </alternativeName>
</protein>
<dbReference type="InterPro" id="IPR005215">
    <property type="entry name" value="Trig_fac"/>
</dbReference>
<evidence type="ECO:0000313" key="17">
    <source>
        <dbReference type="Proteomes" id="UP000035287"/>
    </source>
</evidence>
<keyword evidence="9 12" id="KW-0131">Cell cycle</keyword>
<dbReference type="Pfam" id="PF00254">
    <property type="entry name" value="FKBP_C"/>
    <property type="match status" value="1"/>
</dbReference>
<dbReference type="PANTHER" id="PTHR30560">
    <property type="entry name" value="TRIGGER FACTOR CHAPERONE AND PEPTIDYL-PROLYL CIS/TRANS ISOMERASE"/>
    <property type="match status" value="1"/>
</dbReference>
<evidence type="ECO:0000256" key="4">
    <source>
        <dbReference type="ARBA" id="ARBA00016902"/>
    </source>
</evidence>
<keyword evidence="17" id="KW-1185">Reference proteome</keyword>
<dbReference type="SUPFAM" id="SSF102735">
    <property type="entry name" value="Trigger factor ribosome-binding domain"/>
    <property type="match status" value="1"/>
</dbReference>
<dbReference type="SUPFAM" id="SSF109998">
    <property type="entry name" value="Triger factor/SurA peptide-binding domain-like"/>
    <property type="match status" value="1"/>
</dbReference>
<comment type="subcellular location">
    <subcellularLocation>
        <location evidence="12">Cytoplasm</location>
    </subcellularLocation>
    <text evidence="12">About half TF is bound to the ribosome near the polypeptide exit tunnel while the other half is free in the cytoplasm.</text>
</comment>
<dbReference type="PROSITE" id="PS50059">
    <property type="entry name" value="FKBP_PPIASE"/>
    <property type="match status" value="1"/>
</dbReference>
<dbReference type="HAMAP" id="MF_00303">
    <property type="entry name" value="Trigger_factor_Tig"/>
    <property type="match status" value="1"/>
</dbReference>
<dbReference type="NCBIfam" id="TIGR00115">
    <property type="entry name" value="tig"/>
    <property type="match status" value="1"/>
</dbReference>
<dbReference type="GO" id="GO:0051301">
    <property type="term" value="P:cell division"/>
    <property type="evidence" value="ECO:0007669"/>
    <property type="project" value="UniProtKB-KW"/>
</dbReference>
<evidence type="ECO:0000256" key="5">
    <source>
        <dbReference type="ARBA" id="ARBA00022618"/>
    </source>
</evidence>
<evidence type="ECO:0000256" key="9">
    <source>
        <dbReference type="ARBA" id="ARBA00023306"/>
    </source>
</evidence>
<dbReference type="GO" id="GO:0051083">
    <property type="term" value="P:'de novo' cotranslational protein folding"/>
    <property type="evidence" value="ECO:0007669"/>
    <property type="project" value="TreeGrafter"/>
</dbReference>
<sequence length="541" mass="59079">MQISETKNDGLARSYAVTIPASEIESRISAEVKRIAPQVRMPGFRPGKVPANLVKKMHGEAIHADILNKTVRESVDKVMAENKLRPAMQPAVSLGEDYEQGKDAEVTVDLEVLPEIETPSTDGIKLEKLVVPVSDDEVMEAVEKIAGQQKSFKAAAKTKKAAEGDQLIIDFVGKLDGVEFEGGKAEDAALEIGSGRFIPGFEEQLIGAKTGEEKTITVTFPEDYPAEQLKGKEATFDITVKEVKVPTETKVDEEFAKNLGLDSLDKLKELLRGQVEQETAGLTRTQMKRQLLDQLAAGHDFPVPPAMVDAEFQQIWAQLEQEAAREEDPEAAMKEIEAEKDDYKRIAERRVRLGLLLSEIGQKNGVEVSQQEMQMLIQQAAQQYRPEDRQRFVEYVQSEPMAAAQLRAPLYEDKVVDFLFDKAEVTTREVTKEELQAAIEADEGEEAAKPAAKKKAPAKKAAAKKDDDAAEEKPAAKKAPAKKPAAKKADDAEAEAKPAAKKAPAKKTAAKKADDAADEKPAAKKAPAKKAPAKKPAAKAE</sequence>
<keyword evidence="7 12" id="KW-0143">Chaperone</keyword>
<evidence type="ECO:0000256" key="8">
    <source>
        <dbReference type="ARBA" id="ARBA00023235"/>
    </source>
</evidence>
<comment type="catalytic activity">
    <reaction evidence="1 12 13">
        <text>[protein]-peptidylproline (omega=180) = [protein]-peptidylproline (omega=0)</text>
        <dbReference type="Rhea" id="RHEA:16237"/>
        <dbReference type="Rhea" id="RHEA-COMP:10747"/>
        <dbReference type="Rhea" id="RHEA-COMP:10748"/>
        <dbReference type="ChEBI" id="CHEBI:83833"/>
        <dbReference type="ChEBI" id="CHEBI:83834"/>
        <dbReference type="EC" id="5.2.1.8"/>
    </reaction>
</comment>
<dbReference type="GO" id="GO:0015031">
    <property type="term" value="P:protein transport"/>
    <property type="evidence" value="ECO:0007669"/>
    <property type="project" value="UniProtKB-UniRule"/>
</dbReference>
<dbReference type="Proteomes" id="UP000035287">
    <property type="component" value="Chromosome"/>
</dbReference>
<evidence type="ECO:0000256" key="1">
    <source>
        <dbReference type="ARBA" id="ARBA00000971"/>
    </source>
</evidence>
<dbReference type="GO" id="GO:0043335">
    <property type="term" value="P:protein unfolding"/>
    <property type="evidence" value="ECO:0007669"/>
    <property type="project" value="TreeGrafter"/>
</dbReference>
<dbReference type="InterPro" id="IPR027304">
    <property type="entry name" value="Trigger_fact/SurA_dom_sf"/>
</dbReference>
<feature type="compositionally biased region" description="Basic residues" evidence="15">
    <location>
        <begin position="499"/>
        <end position="510"/>
    </location>
</feature>
<dbReference type="PANTHER" id="PTHR30560:SF3">
    <property type="entry name" value="TRIGGER FACTOR-LIKE PROTEIN TIG, CHLOROPLASTIC"/>
    <property type="match status" value="1"/>
</dbReference>
<evidence type="ECO:0000256" key="3">
    <source>
        <dbReference type="ARBA" id="ARBA00013194"/>
    </source>
</evidence>
<dbReference type="InterPro" id="IPR001179">
    <property type="entry name" value="PPIase_FKBP_dom"/>
</dbReference>
<dbReference type="InterPro" id="IPR008880">
    <property type="entry name" value="Trigger_fac_C"/>
</dbReference>
<comment type="domain">
    <text evidence="12">Consists of 3 domains; the N-terminus binds the ribosome, the middle domain has PPIase activity, while the C-terminus has intrinsic chaperone activity on its own.</text>
</comment>
<accession>A0A0G3XI16</accession>
<dbReference type="InterPro" id="IPR008881">
    <property type="entry name" value="Trigger_fac_ribosome-bd_bac"/>
</dbReference>
<evidence type="ECO:0000256" key="13">
    <source>
        <dbReference type="PROSITE-ProRule" id="PRU00277"/>
    </source>
</evidence>
<dbReference type="Gene3D" id="3.30.70.1050">
    <property type="entry name" value="Trigger factor ribosome-binding domain"/>
    <property type="match status" value="1"/>
</dbReference>
<evidence type="ECO:0000313" key="16">
    <source>
        <dbReference type="EMBL" id="AKM10842.1"/>
    </source>
</evidence>
<evidence type="ECO:0000256" key="7">
    <source>
        <dbReference type="ARBA" id="ARBA00023186"/>
    </source>
</evidence>
<dbReference type="STRING" id="1348774.AB433_14090"/>
<keyword evidence="12" id="KW-0963">Cytoplasm</keyword>
<comment type="similarity">
    <text evidence="2 12 14">Belongs to the FKBP-type PPIase family. Tig subfamily.</text>
</comment>
<dbReference type="PATRIC" id="fig|1348774.3.peg.2964"/>
<evidence type="ECO:0000256" key="11">
    <source>
        <dbReference type="ARBA" id="ARBA00029986"/>
    </source>
</evidence>
<evidence type="ECO:0000256" key="14">
    <source>
        <dbReference type="RuleBase" id="RU003914"/>
    </source>
</evidence>
<dbReference type="Gene3D" id="3.10.50.40">
    <property type="match status" value="1"/>
</dbReference>
<dbReference type="RefSeq" id="WP_047821873.1">
    <property type="nucleotide sequence ID" value="NZ_CP011770.1"/>
</dbReference>
<evidence type="ECO:0000256" key="15">
    <source>
        <dbReference type="SAM" id="MobiDB-lite"/>
    </source>
</evidence>
<feature type="compositionally biased region" description="Basic residues" evidence="15">
    <location>
        <begin position="526"/>
        <end position="541"/>
    </location>
</feature>
<dbReference type="SUPFAM" id="SSF54534">
    <property type="entry name" value="FKBP-like"/>
    <property type="match status" value="1"/>
</dbReference>
<evidence type="ECO:0000256" key="10">
    <source>
        <dbReference type="ARBA" id="ARBA00024849"/>
    </source>
</evidence>
<dbReference type="EMBL" id="CP011770">
    <property type="protein sequence ID" value="AKM10842.1"/>
    <property type="molecule type" value="Genomic_DNA"/>
</dbReference>
<dbReference type="EC" id="5.2.1.8" evidence="3 12"/>
<dbReference type="GO" id="GO:0005737">
    <property type="term" value="C:cytoplasm"/>
    <property type="evidence" value="ECO:0007669"/>
    <property type="project" value="UniProtKB-SubCell"/>
</dbReference>
<feature type="compositionally biased region" description="Basic and acidic residues" evidence="15">
    <location>
        <begin position="487"/>
        <end position="498"/>
    </location>
</feature>
<dbReference type="GO" id="GO:0043022">
    <property type="term" value="F:ribosome binding"/>
    <property type="evidence" value="ECO:0007669"/>
    <property type="project" value="TreeGrafter"/>
</dbReference>
<dbReference type="Pfam" id="PF05697">
    <property type="entry name" value="Trigger_N"/>
    <property type="match status" value="1"/>
</dbReference>
<gene>
    <name evidence="12" type="primary">tig</name>
    <name evidence="16" type="ORF">AB433_14090</name>
</gene>
<feature type="compositionally biased region" description="Basic and acidic residues" evidence="15">
    <location>
        <begin position="463"/>
        <end position="475"/>
    </location>
</feature>
<dbReference type="FunFam" id="3.10.50.40:FF:000001">
    <property type="entry name" value="Trigger factor"/>
    <property type="match status" value="1"/>
</dbReference>
<dbReference type="Pfam" id="PF05698">
    <property type="entry name" value="Trigger_C"/>
    <property type="match status" value="1"/>
</dbReference>
<keyword evidence="5 12" id="KW-0132">Cell division</keyword>
<evidence type="ECO:0000256" key="2">
    <source>
        <dbReference type="ARBA" id="ARBA00005464"/>
    </source>
</evidence>
<keyword evidence="6 12" id="KW-0697">Rotamase</keyword>
<keyword evidence="8 12" id="KW-0413">Isomerase</keyword>
<dbReference type="InterPro" id="IPR036611">
    <property type="entry name" value="Trigger_fac_ribosome-bd_sf"/>
</dbReference>
<name>A0A0G3XI16_9SPHN</name>
<feature type="compositionally biased region" description="Basic and acidic residues" evidence="15">
    <location>
        <begin position="511"/>
        <end position="522"/>
    </location>
</feature>
<dbReference type="GO" id="GO:0003755">
    <property type="term" value="F:peptidyl-prolyl cis-trans isomerase activity"/>
    <property type="evidence" value="ECO:0007669"/>
    <property type="project" value="UniProtKB-UniRule"/>
</dbReference>
<proteinExistence type="inferred from homology"/>
<evidence type="ECO:0000256" key="12">
    <source>
        <dbReference type="HAMAP-Rule" id="MF_00303"/>
    </source>
</evidence>
<dbReference type="OrthoDB" id="9767721at2"/>
<feature type="compositionally biased region" description="Basic residues" evidence="15">
    <location>
        <begin position="451"/>
        <end position="462"/>
    </location>
</feature>
<dbReference type="Gene3D" id="1.10.3120.10">
    <property type="entry name" value="Trigger factor, C-terminal domain"/>
    <property type="match status" value="1"/>
</dbReference>
<comment type="function">
    <text evidence="10 12">Involved in protein export. Acts as a chaperone by maintaining the newly synthesized protein in an open conformation. Functions as a peptidyl-prolyl cis-trans isomerase.</text>
</comment>
<reference evidence="16 17" key="1">
    <citation type="submission" date="2015-06" db="EMBL/GenBank/DDBJ databases">
        <authorList>
            <person name="Zeng Y."/>
            <person name="Huang Y."/>
        </authorList>
    </citation>
    <scope>NUCLEOTIDE SEQUENCE [LARGE SCALE GENOMIC DNA]</scope>
    <source>
        <strain evidence="16 17">PQ-2</strain>
    </source>
</reference>
<dbReference type="InterPro" id="IPR037041">
    <property type="entry name" value="Trigger_fac_C_sf"/>
</dbReference>
<evidence type="ECO:0000256" key="6">
    <source>
        <dbReference type="ARBA" id="ARBA00023110"/>
    </source>
</evidence>
<dbReference type="GO" id="GO:0044183">
    <property type="term" value="F:protein folding chaperone"/>
    <property type="evidence" value="ECO:0007669"/>
    <property type="project" value="TreeGrafter"/>
</dbReference>